<dbReference type="InterPro" id="IPR023091">
    <property type="entry name" value="MetalPrtase_cat_dom_sf_prd"/>
</dbReference>
<gene>
    <name evidence="7" type="primary">ybeY</name>
    <name evidence="8" type="ORF">DBV39_08230</name>
</gene>
<feature type="binding site" evidence="7">
    <location>
        <position position="125"/>
    </location>
    <ligand>
        <name>Zn(2+)</name>
        <dbReference type="ChEBI" id="CHEBI:29105"/>
        <note>catalytic</note>
    </ligand>
</feature>
<keyword evidence="9" id="KW-1185">Reference proteome</keyword>
<feature type="binding site" evidence="7">
    <location>
        <position position="131"/>
    </location>
    <ligand>
        <name>Zn(2+)</name>
        <dbReference type="ChEBI" id="CHEBI:29105"/>
        <note>catalytic</note>
    </ligand>
</feature>
<dbReference type="GO" id="GO:0005737">
    <property type="term" value="C:cytoplasm"/>
    <property type="evidence" value="ECO:0007669"/>
    <property type="project" value="UniProtKB-SubCell"/>
</dbReference>
<comment type="similarity">
    <text evidence="1 7">Belongs to the endoribonuclease YbeY family.</text>
</comment>
<evidence type="ECO:0000256" key="3">
    <source>
        <dbReference type="ARBA" id="ARBA00022723"/>
    </source>
</evidence>
<dbReference type="SUPFAM" id="SSF55486">
    <property type="entry name" value="Metalloproteases ('zincins'), catalytic domain"/>
    <property type="match status" value="1"/>
</dbReference>
<evidence type="ECO:0000256" key="5">
    <source>
        <dbReference type="ARBA" id="ARBA00022801"/>
    </source>
</evidence>
<organism evidence="8 9">
    <name type="scientific">Orrella marina</name>
    <dbReference type="NCBI Taxonomy" id="2163011"/>
    <lineage>
        <taxon>Bacteria</taxon>
        <taxon>Pseudomonadati</taxon>
        <taxon>Pseudomonadota</taxon>
        <taxon>Betaproteobacteria</taxon>
        <taxon>Burkholderiales</taxon>
        <taxon>Alcaligenaceae</taxon>
        <taxon>Orrella</taxon>
    </lineage>
</organism>
<keyword evidence="5 7" id="KW-0378">Hydrolase</keyword>
<dbReference type="GO" id="GO:0004521">
    <property type="term" value="F:RNA endonuclease activity"/>
    <property type="evidence" value="ECO:0007669"/>
    <property type="project" value="UniProtKB-UniRule"/>
</dbReference>
<evidence type="ECO:0000256" key="7">
    <source>
        <dbReference type="HAMAP-Rule" id="MF_00009"/>
    </source>
</evidence>
<keyword evidence="6 7" id="KW-0862">Zinc</keyword>
<accession>A0A2R4XIQ9</accession>
<dbReference type="Gene3D" id="3.40.390.30">
    <property type="entry name" value="Metalloproteases ('zincins'), catalytic domain"/>
    <property type="match status" value="1"/>
</dbReference>
<dbReference type="EC" id="3.1.-.-" evidence="7"/>
<reference evidence="8 9" key="1">
    <citation type="submission" date="2018-04" db="EMBL/GenBank/DDBJ databases">
        <title>Bordetella sp. HZ20 isolated from seawater.</title>
        <authorList>
            <person name="Sun C."/>
        </authorList>
    </citation>
    <scope>NUCLEOTIDE SEQUENCE [LARGE SCALE GENOMIC DNA]</scope>
    <source>
        <strain evidence="8 9">HZ20</strain>
    </source>
</reference>
<dbReference type="AlphaFoldDB" id="A0A2R4XIQ9"/>
<dbReference type="GO" id="GO:0006364">
    <property type="term" value="P:rRNA processing"/>
    <property type="evidence" value="ECO:0007669"/>
    <property type="project" value="UniProtKB-UniRule"/>
</dbReference>
<dbReference type="OrthoDB" id="9807740at2"/>
<evidence type="ECO:0000256" key="4">
    <source>
        <dbReference type="ARBA" id="ARBA00022759"/>
    </source>
</evidence>
<dbReference type="InterPro" id="IPR002036">
    <property type="entry name" value="YbeY"/>
</dbReference>
<protein>
    <recommendedName>
        <fullName evidence="7">Endoribonuclease YbeY</fullName>
        <ecNumber evidence="7">3.1.-.-</ecNumber>
    </recommendedName>
</protein>
<dbReference type="HAMAP" id="MF_00009">
    <property type="entry name" value="Endoribonucl_YbeY"/>
    <property type="match status" value="1"/>
</dbReference>
<comment type="cofactor">
    <cofactor evidence="7">
        <name>Zn(2+)</name>
        <dbReference type="ChEBI" id="CHEBI:29105"/>
    </cofactor>
    <text evidence="7">Binds 1 zinc ion.</text>
</comment>
<comment type="subcellular location">
    <subcellularLocation>
        <location evidence="7">Cytoplasm</location>
    </subcellularLocation>
</comment>
<dbReference type="Pfam" id="PF02130">
    <property type="entry name" value="YbeY"/>
    <property type="match status" value="1"/>
</dbReference>
<dbReference type="GO" id="GO:0004222">
    <property type="term" value="F:metalloendopeptidase activity"/>
    <property type="evidence" value="ECO:0007669"/>
    <property type="project" value="InterPro"/>
</dbReference>
<evidence type="ECO:0000256" key="6">
    <source>
        <dbReference type="ARBA" id="ARBA00022833"/>
    </source>
</evidence>
<evidence type="ECO:0000256" key="2">
    <source>
        <dbReference type="ARBA" id="ARBA00022722"/>
    </source>
</evidence>
<dbReference type="PROSITE" id="PS01306">
    <property type="entry name" value="UPF0054"/>
    <property type="match status" value="1"/>
</dbReference>
<evidence type="ECO:0000313" key="9">
    <source>
        <dbReference type="Proteomes" id="UP000244571"/>
    </source>
</evidence>
<dbReference type="Proteomes" id="UP000244571">
    <property type="component" value="Chromosome"/>
</dbReference>
<keyword evidence="7" id="KW-0698">rRNA processing</keyword>
<sequence>MTDLSLSVQYAVDAPDLPRWRLRGWVKRAIAGARTHLENQLDIEQVVLTIRLIDEVEARELNRTFRGRDYATNVLTFNFDPAPGTETIFQADIAICEAVLRQEATQQHKPVLDHAAHLCIHATLHALGFEHETDDQAQEMESLETEILAGMGIADPYQVRN</sequence>
<name>A0A2R4XIQ9_9BURK</name>
<dbReference type="InterPro" id="IPR020549">
    <property type="entry name" value="YbeY_CS"/>
</dbReference>
<feature type="binding site" evidence="7">
    <location>
        <position position="121"/>
    </location>
    <ligand>
        <name>Zn(2+)</name>
        <dbReference type="ChEBI" id="CHEBI:29105"/>
        <note>catalytic</note>
    </ligand>
</feature>
<evidence type="ECO:0000313" key="8">
    <source>
        <dbReference type="EMBL" id="AWB33690.1"/>
    </source>
</evidence>
<dbReference type="GO" id="GO:0008270">
    <property type="term" value="F:zinc ion binding"/>
    <property type="evidence" value="ECO:0007669"/>
    <property type="project" value="UniProtKB-UniRule"/>
</dbReference>
<dbReference type="EMBL" id="CP028901">
    <property type="protein sequence ID" value="AWB33690.1"/>
    <property type="molecule type" value="Genomic_DNA"/>
</dbReference>
<comment type="function">
    <text evidence="7">Single strand-specific metallo-endoribonuclease involved in late-stage 70S ribosome quality control and in maturation of the 3' terminus of the 16S rRNA.</text>
</comment>
<dbReference type="RefSeq" id="WP_108621119.1">
    <property type="nucleotide sequence ID" value="NZ_CP028901.1"/>
</dbReference>
<dbReference type="NCBIfam" id="TIGR00043">
    <property type="entry name" value="rRNA maturation RNase YbeY"/>
    <property type="match status" value="1"/>
</dbReference>
<keyword evidence="2 7" id="KW-0540">Nuclease</keyword>
<evidence type="ECO:0000256" key="1">
    <source>
        <dbReference type="ARBA" id="ARBA00010875"/>
    </source>
</evidence>
<proteinExistence type="inferred from homology"/>
<keyword evidence="4 7" id="KW-0255">Endonuclease</keyword>
<keyword evidence="3 7" id="KW-0479">Metal-binding</keyword>
<dbReference type="KEGG" id="boz:DBV39_08230"/>
<keyword evidence="7" id="KW-0963">Cytoplasm</keyword>
<dbReference type="PANTHER" id="PTHR46986">
    <property type="entry name" value="ENDORIBONUCLEASE YBEY, CHLOROPLASTIC"/>
    <property type="match status" value="1"/>
</dbReference>
<dbReference type="PANTHER" id="PTHR46986:SF1">
    <property type="entry name" value="ENDORIBONUCLEASE YBEY, CHLOROPLASTIC"/>
    <property type="match status" value="1"/>
</dbReference>
<keyword evidence="7" id="KW-0690">Ribosome biogenesis</keyword>